<dbReference type="SMART" id="SM00287">
    <property type="entry name" value="SH3b"/>
    <property type="match status" value="1"/>
</dbReference>
<keyword evidence="1" id="KW-0812">Transmembrane</keyword>
<dbReference type="PROSITE" id="PS51781">
    <property type="entry name" value="SH3B"/>
    <property type="match status" value="1"/>
</dbReference>
<sequence length="330" mass="36323">MKCLSCGADNAADAKFCKSCGQPLESDAPRDTAILEPVDAYDTDPAYSFDEVEEKKPAGKKKGVIIAASVFAVIVLLVLSVFIYRTSRRISLEKSAAAAIEDENYDKAREQYDKLYDMTGRDVYKERAKDAKTMAKDQELLDEAKDALESDSFKEALRIYTAIEEHDNDLSDKAKEGAKDVVSSAADEIWARMDADDFDGAMDMVNELIAVAPNNDRLADLKKKVKQGAKNLSEEKIRAATAESEAAKAAESAKKSAKRASEASRILYTYQYVTAAEANVRTGPGKNYPVAYTLSRGAEVYVIDTQSDSVRTWCNIGDGWISYRTLNGEF</sequence>
<keyword evidence="4" id="KW-1185">Reference proteome</keyword>
<evidence type="ECO:0000256" key="1">
    <source>
        <dbReference type="SAM" id="Phobius"/>
    </source>
</evidence>
<dbReference type="Proteomes" id="UP001481872">
    <property type="component" value="Unassembled WGS sequence"/>
</dbReference>
<protein>
    <submittedName>
        <fullName evidence="3">SH3 domain-containing protein</fullName>
    </submittedName>
</protein>
<dbReference type="EMBL" id="JBBNPS010000003">
    <property type="protein sequence ID" value="MEQ3353018.1"/>
    <property type="molecule type" value="Genomic_DNA"/>
</dbReference>
<evidence type="ECO:0000259" key="2">
    <source>
        <dbReference type="PROSITE" id="PS51781"/>
    </source>
</evidence>
<organism evidence="3 4">
    <name type="scientific">Aedoeadaptatus acetigenes</name>
    <dbReference type="NCBI Taxonomy" id="2981723"/>
    <lineage>
        <taxon>Bacteria</taxon>
        <taxon>Bacillati</taxon>
        <taxon>Bacillota</taxon>
        <taxon>Tissierellia</taxon>
        <taxon>Tissierellales</taxon>
        <taxon>Peptoniphilaceae</taxon>
        <taxon>Aedoeadaptatus</taxon>
    </lineage>
</organism>
<gene>
    <name evidence="3" type="ORF">AAA081_01700</name>
</gene>
<proteinExistence type="predicted"/>
<accession>A0ABV1J524</accession>
<dbReference type="InterPro" id="IPR003646">
    <property type="entry name" value="SH3-like_bac-type"/>
</dbReference>
<reference evidence="3 4" key="1">
    <citation type="submission" date="2024-04" db="EMBL/GenBank/DDBJ databases">
        <title>Human intestinal bacterial collection.</title>
        <authorList>
            <person name="Pauvert C."/>
            <person name="Hitch T.C.A."/>
            <person name="Clavel T."/>
        </authorList>
    </citation>
    <scope>NUCLEOTIDE SEQUENCE [LARGE SCALE GENOMIC DNA]</scope>
    <source>
        <strain evidence="3 4">CLA-SR-H026</strain>
    </source>
</reference>
<keyword evidence="1" id="KW-1133">Transmembrane helix</keyword>
<dbReference type="RefSeq" id="WP_267303731.1">
    <property type="nucleotide sequence ID" value="NZ_JAOQJD010000002.1"/>
</dbReference>
<name>A0ABV1J524_9FIRM</name>
<feature type="transmembrane region" description="Helical" evidence="1">
    <location>
        <begin position="64"/>
        <end position="84"/>
    </location>
</feature>
<evidence type="ECO:0000313" key="3">
    <source>
        <dbReference type="EMBL" id="MEQ3353018.1"/>
    </source>
</evidence>
<dbReference type="Gene3D" id="2.30.30.40">
    <property type="entry name" value="SH3 Domains"/>
    <property type="match status" value="1"/>
</dbReference>
<feature type="domain" description="SH3b" evidence="2">
    <location>
        <begin position="268"/>
        <end position="330"/>
    </location>
</feature>
<dbReference type="Pfam" id="PF08239">
    <property type="entry name" value="SH3_3"/>
    <property type="match status" value="1"/>
</dbReference>
<comment type="caution">
    <text evidence="3">The sequence shown here is derived from an EMBL/GenBank/DDBJ whole genome shotgun (WGS) entry which is preliminary data.</text>
</comment>
<evidence type="ECO:0000313" key="4">
    <source>
        <dbReference type="Proteomes" id="UP001481872"/>
    </source>
</evidence>
<keyword evidence="1" id="KW-0472">Membrane</keyword>